<feature type="transmembrane region" description="Helical" evidence="6">
    <location>
        <begin position="312"/>
        <end position="337"/>
    </location>
</feature>
<accession>A0A067SFB0</accession>
<protein>
    <recommendedName>
        <fullName evidence="7">Major facilitator superfamily (MFS) profile domain-containing protein</fullName>
    </recommendedName>
</protein>
<comment type="subcellular location">
    <subcellularLocation>
        <location evidence="1">Membrane</location>
        <topology evidence="1">Multi-pass membrane protein</topology>
    </subcellularLocation>
</comment>
<feature type="transmembrane region" description="Helical" evidence="6">
    <location>
        <begin position="577"/>
        <end position="602"/>
    </location>
</feature>
<name>A0A067SFB0_GALM3</name>
<organism evidence="8 9">
    <name type="scientific">Galerina marginata (strain CBS 339.88)</name>
    <dbReference type="NCBI Taxonomy" id="685588"/>
    <lineage>
        <taxon>Eukaryota</taxon>
        <taxon>Fungi</taxon>
        <taxon>Dikarya</taxon>
        <taxon>Basidiomycota</taxon>
        <taxon>Agaricomycotina</taxon>
        <taxon>Agaricomycetes</taxon>
        <taxon>Agaricomycetidae</taxon>
        <taxon>Agaricales</taxon>
        <taxon>Agaricineae</taxon>
        <taxon>Strophariaceae</taxon>
        <taxon>Galerina</taxon>
    </lineage>
</organism>
<dbReference type="InterPro" id="IPR020846">
    <property type="entry name" value="MFS_dom"/>
</dbReference>
<keyword evidence="4 6" id="KW-0472">Membrane</keyword>
<keyword evidence="3 6" id="KW-1133">Transmembrane helix</keyword>
<feature type="transmembrane region" description="Helical" evidence="6">
    <location>
        <begin position="213"/>
        <end position="232"/>
    </location>
</feature>
<dbReference type="OrthoDB" id="3026777at2759"/>
<evidence type="ECO:0000259" key="7">
    <source>
        <dbReference type="PROSITE" id="PS50850"/>
    </source>
</evidence>
<feature type="transmembrane region" description="Helical" evidence="6">
    <location>
        <begin position="244"/>
        <end position="266"/>
    </location>
</feature>
<dbReference type="PROSITE" id="PS50850">
    <property type="entry name" value="MFS"/>
    <property type="match status" value="1"/>
</dbReference>
<dbReference type="SUPFAM" id="SSF103473">
    <property type="entry name" value="MFS general substrate transporter"/>
    <property type="match status" value="2"/>
</dbReference>
<dbReference type="InterPro" id="IPR036259">
    <property type="entry name" value="MFS_trans_sf"/>
</dbReference>
<evidence type="ECO:0000256" key="6">
    <source>
        <dbReference type="SAM" id="Phobius"/>
    </source>
</evidence>
<reference evidence="9" key="1">
    <citation type="journal article" date="2014" name="Proc. Natl. Acad. Sci. U.S.A.">
        <title>Extensive sampling of basidiomycete genomes demonstrates inadequacy of the white-rot/brown-rot paradigm for wood decay fungi.</title>
        <authorList>
            <person name="Riley R."/>
            <person name="Salamov A.A."/>
            <person name="Brown D.W."/>
            <person name="Nagy L.G."/>
            <person name="Floudas D."/>
            <person name="Held B.W."/>
            <person name="Levasseur A."/>
            <person name="Lombard V."/>
            <person name="Morin E."/>
            <person name="Otillar R."/>
            <person name="Lindquist E.A."/>
            <person name="Sun H."/>
            <person name="LaButti K.M."/>
            <person name="Schmutz J."/>
            <person name="Jabbour D."/>
            <person name="Luo H."/>
            <person name="Baker S.E."/>
            <person name="Pisabarro A.G."/>
            <person name="Walton J.D."/>
            <person name="Blanchette R.A."/>
            <person name="Henrissat B."/>
            <person name="Martin F."/>
            <person name="Cullen D."/>
            <person name="Hibbett D.S."/>
            <person name="Grigoriev I.V."/>
        </authorList>
    </citation>
    <scope>NUCLEOTIDE SEQUENCE [LARGE SCALE GENOMIC DNA]</scope>
    <source>
        <strain evidence="9">CBS 339.88</strain>
    </source>
</reference>
<dbReference type="PANTHER" id="PTHR23507:SF1">
    <property type="entry name" value="FI18259P1-RELATED"/>
    <property type="match status" value="1"/>
</dbReference>
<dbReference type="EMBL" id="KL142406">
    <property type="protein sequence ID" value="KDR68702.1"/>
    <property type="molecule type" value="Genomic_DNA"/>
</dbReference>
<dbReference type="HOGENOM" id="CLU_017517_1_0_1"/>
<proteinExistence type="predicted"/>
<gene>
    <name evidence="8" type="ORF">GALMADRAFT_256506</name>
</gene>
<feature type="transmembrane region" description="Helical" evidence="6">
    <location>
        <begin position="473"/>
        <end position="497"/>
    </location>
</feature>
<dbReference type="GO" id="GO:0016020">
    <property type="term" value="C:membrane"/>
    <property type="evidence" value="ECO:0007669"/>
    <property type="project" value="UniProtKB-SubCell"/>
</dbReference>
<feature type="transmembrane region" description="Helical" evidence="6">
    <location>
        <begin position="272"/>
        <end position="300"/>
    </location>
</feature>
<feature type="transmembrane region" description="Helical" evidence="6">
    <location>
        <begin position="648"/>
        <end position="668"/>
    </location>
</feature>
<dbReference type="PANTHER" id="PTHR23507">
    <property type="entry name" value="ZGC:174356"/>
    <property type="match status" value="1"/>
</dbReference>
<dbReference type="GO" id="GO:0022857">
    <property type="term" value="F:transmembrane transporter activity"/>
    <property type="evidence" value="ECO:0007669"/>
    <property type="project" value="InterPro"/>
</dbReference>
<feature type="transmembrane region" description="Helical" evidence="6">
    <location>
        <begin position="343"/>
        <end position="363"/>
    </location>
</feature>
<keyword evidence="9" id="KW-1185">Reference proteome</keyword>
<feature type="transmembrane region" description="Helical" evidence="6">
    <location>
        <begin position="551"/>
        <end position="571"/>
    </location>
</feature>
<feature type="domain" description="Major facilitator superfamily (MFS) profile" evidence="7">
    <location>
        <begin position="157"/>
        <end position="672"/>
    </location>
</feature>
<feature type="transmembrane region" description="Helical" evidence="6">
    <location>
        <begin position="614"/>
        <end position="636"/>
    </location>
</feature>
<feature type="transmembrane region" description="Helical" evidence="6">
    <location>
        <begin position="434"/>
        <end position="453"/>
    </location>
</feature>
<evidence type="ECO:0000313" key="9">
    <source>
        <dbReference type="Proteomes" id="UP000027222"/>
    </source>
</evidence>
<dbReference type="Gene3D" id="1.20.1250.20">
    <property type="entry name" value="MFS general substrate transporter like domains"/>
    <property type="match status" value="2"/>
</dbReference>
<evidence type="ECO:0000256" key="5">
    <source>
        <dbReference type="SAM" id="MobiDB-lite"/>
    </source>
</evidence>
<evidence type="ECO:0000313" key="8">
    <source>
        <dbReference type="EMBL" id="KDR68702.1"/>
    </source>
</evidence>
<dbReference type="Pfam" id="PF07690">
    <property type="entry name" value="MFS_1"/>
    <property type="match status" value="1"/>
</dbReference>
<feature type="region of interest" description="Disordered" evidence="5">
    <location>
        <begin position="1"/>
        <end position="83"/>
    </location>
</feature>
<dbReference type="InterPro" id="IPR011701">
    <property type="entry name" value="MFS"/>
</dbReference>
<evidence type="ECO:0000256" key="1">
    <source>
        <dbReference type="ARBA" id="ARBA00004141"/>
    </source>
</evidence>
<dbReference type="AlphaFoldDB" id="A0A067SFB0"/>
<sequence>MPTPEHSRVRRSHSRPSTSRNATPTAVPDILQADGLTLPDGSVGKGITKPLTELVHPRHHTAQEASVGSSEEESDDDIDKKPRLPWWKRPSPWWVLGVIPFTSMASSGTYAPCIEIYTMLACSVHKPDIFEHNFSGLKLGPQGIHLEPDVYDIQTSKLSNIPLSQFRPNLPQTYLPEVSPFLTIIQNNGSTVPPTKRDLCASDPVVQAAVAELTAVIGASMGILSCITTGWWGAFSDRYGRTRVMGFSTLALLITDTIFIMVTLFSKHIPGGYWFLVVGPTIQGLLGGMATGLAAINGYLADTTTESDRSRIFSLSLGLLFTGVAIGPSLGALLIGFTGQPISVFYVAASLHVAYTILVWTTIPESLTKKKMDLAKAKYAADLLETANERELNPAVGLLVRIRRLFAFLSPLAIFMPEEERPTGNPLKKPKKDYNLTLMALGYGFTISLMGTYSYQFQYAASTFGWSSETLGYWLSLIGTTRAIFLTLILPIAIKLFKPTPIIIEMPAQPRETEAAPLLEATEAGAQTPSTSATQLPTTIKKEIHSPSFDLGLARVSLAVDVVGYTFMALAPTPWTFTLFGMMNALGTAFGPAVQSVTLALYARRGGTEIGRLFGALSVIQALCSQILGPSLFGLVYMKTVATYPRTIFFVAVAAVTVSFFLLSFVRLPKESDYLRQSLADLEEPDSGFDTTYLEESTLVDTRVDAAGARKRQAVSYGSTTQPTSA</sequence>
<dbReference type="Proteomes" id="UP000027222">
    <property type="component" value="Unassembled WGS sequence"/>
</dbReference>
<evidence type="ECO:0000256" key="3">
    <source>
        <dbReference type="ARBA" id="ARBA00022989"/>
    </source>
</evidence>
<evidence type="ECO:0000256" key="4">
    <source>
        <dbReference type="ARBA" id="ARBA00023136"/>
    </source>
</evidence>
<keyword evidence="2 6" id="KW-0812">Transmembrane</keyword>
<evidence type="ECO:0000256" key="2">
    <source>
        <dbReference type="ARBA" id="ARBA00022692"/>
    </source>
</evidence>